<evidence type="ECO:0000313" key="3">
    <source>
        <dbReference type="Proteomes" id="UP001523392"/>
    </source>
</evidence>
<dbReference type="PANTHER" id="PTHR36109">
    <property type="entry name" value="MEMBRANE PROTEIN-RELATED"/>
    <property type="match status" value="1"/>
</dbReference>
<dbReference type="InterPro" id="IPR052948">
    <property type="entry name" value="Low_temp-induced_all0457"/>
</dbReference>
<evidence type="ECO:0000256" key="1">
    <source>
        <dbReference type="SAM" id="MobiDB-lite"/>
    </source>
</evidence>
<organism evidence="2 3">
    <name type="scientific">Siccirubricoccus soli</name>
    <dbReference type="NCBI Taxonomy" id="2899147"/>
    <lineage>
        <taxon>Bacteria</taxon>
        <taxon>Pseudomonadati</taxon>
        <taxon>Pseudomonadota</taxon>
        <taxon>Alphaproteobacteria</taxon>
        <taxon>Acetobacterales</taxon>
        <taxon>Roseomonadaceae</taxon>
        <taxon>Siccirubricoccus</taxon>
    </lineage>
</organism>
<dbReference type="Proteomes" id="UP001523392">
    <property type="component" value="Unassembled WGS sequence"/>
</dbReference>
<sequence>MATRTIARLFDSYADAAAAVSELEAAGFARDDISLIARGEDGSTAETHEGSGAGTGATLGTVVGGGAGLLAGIGALAIPGLGPVVAAGWLVATLAGAGVGAAAGGLLGALTKAGVSEEHAHVYAEGLRRGGNLVTLRAEESRAAEAEAILARHNAVDTAEREASWRSAGWTGYDEAAMPESGLGTAAGVGTTTAAAQMGTRTGMGTRTDAALSSPPDGTPGNPPGTKLSRGVDDALGTNISGARPENEARRGAADGTPGNPPGTAASRAVDRNLGTNVSGAHPENERRGPGRS</sequence>
<protein>
    <recommendedName>
        <fullName evidence="4">General stress protein 17M-like domain-containing protein</fullName>
    </recommendedName>
</protein>
<name>A0ABT1D341_9PROT</name>
<feature type="compositionally biased region" description="Basic and acidic residues" evidence="1">
    <location>
        <begin position="283"/>
        <end position="293"/>
    </location>
</feature>
<proteinExistence type="predicted"/>
<dbReference type="PANTHER" id="PTHR36109:SF2">
    <property type="entry name" value="MEMBRANE PROTEIN"/>
    <property type="match status" value="1"/>
</dbReference>
<accession>A0ABT1D341</accession>
<feature type="region of interest" description="Disordered" evidence="1">
    <location>
        <begin position="199"/>
        <end position="293"/>
    </location>
</feature>
<dbReference type="RefSeq" id="WP_252952956.1">
    <property type="nucleotide sequence ID" value="NZ_JAFIRR010000056.1"/>
</dbReference>
<dbReference type="EMBL" id="JAFIRR010000056">
    <property type="protein sequence ID" value="MCO6416348.1"/>
    <property type="molecule type" value="Genomic_DNA"/>
</dbReference>
<evidence type="ECO:0008006" key="4">
    <source>
        <dbReference type="Google" id="ProtNLM"/>
    </source>
</evidence>
<gene>
    <name evidence="2" type="ORF">JYK14_09230</name>
</gene>
<feature type="compositionally biased region" description="Low complexity" evidence="1">
    <location>
        <begin position="199"/>
        <end position="216"/>
    </location>
</feature>
<keyword evidence="3" id="KW-1185">Reference proteome</keyword>
<evidence type="ECO:0000313" key="2">
    <source>
        <dbReference type="EMBL" id="MCO6416348.1"/>
    </source>
</evidence>
<reference evidence="2 3" key="1">
    <citation type="submission" date="2021-12" db="EMBL/GenBank/DDBJ databases">
        <title>Siccirubricoccus leaddurans sp. nov., a high concentration Zn2+ tolerance bacterium.</title>
        <authorList>
            <person name="Cao Y."/>
        </authorList>
    </citation>
    <scope>NUCLEOTIDE SEQUENCE [LARGE SCALE GENOMIC DNA]</scope>
    <source>
        <strain evidence="2 3">KC 17139</strain>
    </source>
</reference>
<comment type="caution">
    <text evidence="2">The sequence shown here is derived from an EMBL/GenBank/DDBJ whole genome shotgun (WGS) entry which is preliminary data.</text>
</comment>